<sequence>MAGHEGYNRQRLFVASCIALVTTAMAFSIRADILKELGVQFNISHEQQGLVNLMGIWVSPSQFSSWDLCATSSVWVGC</sequence>
<comment type="caution">
    <text evidence="1">The sequence shown here is derived from an EMBL/GenBank/DDBJ whole genome shotgun (WGS) entry which is preliminary data.</text>
</comment>
<dbReference type="RefSeq" id="WP_259099328.1">
    <property type="nucleotide sequence ID" value="NZ_CP130454.1"/>
</dbReference>
<proteinExistence type="predicted"/>
<dbReference type="Proteomes" id="UP001204798">
    <property type="component" value="Unassembled WGS sequence"/>
</dbReference>
<protein>
    <submittedName>
        <fullName evidence="1">Uncharacterized protein</fullName>
    </submittedName>
</protein>
<dbReference type="EMBL" id="JANUCP010000005">
    <property type="protein sequence ID" value="MCS3920376.1"/>
    <property type="molecule type" value="Genomic_DNA"/>
</dbReference>
<name>A0ABT2ER33_9BACT</name>
<keyword evidence="2" id="KW-1185">Reference proteome</keyword>
<reference evidence="1 2" key="1">
    <citation type="submission" date="2022-08" db="EMBL/GenBank/DDBJ databases">
        <title>Bacterial and archaeal communities from various locations to study Microbial Dark Matter (Phase II).</title>
        <authorList>
            <person name="Stepanauskas R."/>
        </authorList>
    </citation>
    <scope>NUCLEOTIDE SEQUENCE [LARGE SCALE GENOMIC DNA]</scope>
    <source>
        <strain evidence="1 2">PD1</strain>
    </source>
</reference>
<accession>A0ABT2ER33</accession>
<evidence type="ECO:0000313" key="2">
    <source>
        <dbReference type="Proteomes" id="UP001204798"/>
    </source>
</evidence>
<organism evidence="1 2">
    <name type="scientific">Candidatus Fervidibacter sacchari</name>
    <dbReference type="NCBI Taxonomy" id="1448929"/>
    <lineage>
        <taxon>Bacteria</taxon>
        <taxon>Candidatus Fervidibacterota</taxon>
        <taxon>Candidatus Fervidibacter</taxon>
    </lineage>
</organism>
<evidence type="ECO:0000313" key="1">
    <source>
        <dbReference type="EMBL" id="MCS3920376.1"/>
    </source>
</evidence>
<gene>
    <name evidence="1" type="ORF">M2350_002805</name>
</gene>